<dbReference type="GO" id="GO:0061798">
    <property type="term" value="F:GTP 3',8'-cyclase activity"/>
    <property type="evidence" value="ECO:0007669"/>
    <property type="project" value="UniProtKB-UniRule"/>
</dbReference>
<keyword evidence="9 11" id="KW-0456">Lyase</keyword>
<feature type="domain" description="Radical SAM core" evidence="12">
    <location>
        <begin position="176"/>
        <end position="394"/>
    </location>
</feature>
<dbReference type="GO" id="GO:0006777">
    <property type="term" value="P:Mo-molybdopterin cofactor biosynthetic process"/>
    <property type="evidence" value="ECO:0007669"/>
    <property type="project" value="UniProtKB-UniRule"/>
</dbReference>
<keyword evidence="7 11" id="KW-0342">GTP-binding</keyword>
<dbReference type="GO" id="GO:0051539">
    <property type="term" value="F:4 iron, 4 sulfur cluster binding"/>
    <property type="evidence" value="ECO:0007669"/>
    <property type="project" value="UniProtKB-UniRule"/>
</dbReference>
<dbReference type="Gene3D" id="3.20.20.70">
    <property type="entry name" value="Aldolase class I"/>
    <property type="match status" value="1"/>
</dbReference>
<comment type="caution">
    <text evidence="11">Lacks conserved residue(s) required for the propagation of feature annotation.</text>
</comment>
<dbReference type="NCBIfam" id="TIGR02668">
    <property type="entry name" value="moaA_archaeal"/>
    <property type="match status" value="1"/>
</dbReference>
<dbReference type="SUPFAM" id="SSF52540">
    <property type="entry name" value="P-loop containing nucleoside triphosphate hydrolases"/>
    <property type="match status" value="1"/>
</dbReference>
<dbReference type="PROSITE" id="PS01305">
    <property type="entry name" value="MOAA_NIFB_PQQE"/>
    <property type="match status" value="1"/>
</dbReference>
<feature type="binding site" evidence="11">
    <location>
        <position position="198"/>
    </location>
    <ligand>
        <name>S-adenosyl-L-methionine</name>
        <dbReference type="ChEBI" id="CHEBI:59789"/>
    </ligand>
</feature>
<evidence type="ECO:0000256" key="5">
    <source>
        <dbReference type="ARBA" id="ARBA00023004"/>
    </source>
</evidence>
<feature type="binding site" evidence="11">
    <location>
        <position position="232"/>
    </location>
    <ligand>
        <name>GTP</name>
        <dbReference type="ChEBI" id="CHEBI:37565"/>
    </ligand>
</feature>
<dbReference type="CDD" id="cd01335">
    <property type="entry name" value="Radical_SAM"/>
    <property type="match status" value="1"/>
</dbReference>
<reference evidence="13 14" key="1">
    <citation type="submission" date="2018-12" db="EMBL/GenBank/DDBJ databases">
        <title>The complete genome of the methanogenic archaea of the candidate phylum Verstraetearchaeota, obtained from the metagenome of underground thermal water.</title>
        <authorList>
            <person name="Kadnikov V.V."/>
            <person name="Mardanov A.V."/>
            <person name="Beletsky A.V."/>
            <person name="Karnachuk O.V."/>
            <person name="Ravin N.V."/>
        </authorList>
    </citation>
    <scope>NUCLEOTIDE SEQUENCE [LARGE SCALE GENOMIC DNA]</scope>
    <source>
        <strain evidence="13">Ch88</strain>
    </source>
</reference>
<dbReference type="HAMAP" id="MF_01225_A">
    <property type="entry name" value="MoaA_A"/>
    <property type="match status" value="1"/>
</dbReference>
<feature type="binding site" evidence="11">
    <location>
        <position position="192"/>
    </location>
    <ligand>
        <name>[4Fe-4S] cluster</name>
        <dbReference type="ChEBI" id="CHEBI:49883"/>
        <label>1</label>
        <note>4Fe-4S-S-AdoMet</note>
    </ligand>
</feature>
<dbReference type="GO" id="GO:1904047">
    <property type="term" value="F:S-adenosyl-L-methionine binding"/>
    <property type="evidence" value="ECO:0007669"/>
    <property type="project" value="UniProtKB-UniRule"/>
</dbReference>
<dbReference type="Proteomes" id="UP000288215">
    <property type="component" value="Unassembled WGS sequence"/>
</dbReference>
<dbReference type="PANTHER" id="PTHR22960">
    <property type="entry name" value="MOLYBDOPTERIN COFACTOR SYNTHESIS PROTEIN A"/>
    <property type="match status" value="1"/>
</dbReference>
<feature type="binding site" evidence="11">
    <location>
        <position position="185"/>
    </location>
    <ligand>
        <name>GTP</name>
        <dbReference type="ChEBI" id="CHEBI:37565"/>
    </ligand>
</feature>
<feature type="binding site" evidence="11">
    <location>
        <position position="433"/>
    </location>
    <ligand>
        <name>[4Fe-4S] cluster</name>
        <dbReference type="ChEBI" id="CHEBI:49883"/>
        <label>2</label>
        <note>4Fe-4S-substrate</note>
    </ligand>
</feature>
<organism evidence="13 14">
    <name type="scientific">Methanosuratincola subterraneus</name>
    <dbReference type="NCBI Taxonomy" id="2593994"/>
    <lineage>
        <taxon>Archaea</taxon>
        <taxon>Thermoproteota</taxon>
        <taxon>Methanosuratincolia</taxon>
        <taxon>Candidatus Methanomethylicales</taxon>
        <taxon>Candidatus Methanomethylicaceae</taxon>
        <taxon>Candidatus Methanosuratincola (ex Vanwonterghem et al. 2016)</taxon>
    </lineage>
</organism>
<comment type="function">
    <text evidence="11">Catalyzes the cyclization of GTP to (8S)-3',8-cyclo-7,8-dihydroguanosine 5'-triphosphate.</text>
</comment>
<feature type="binding site" evidence="11">
    <location>
        <position position="419"/>
    </location>
    <ligand>
        <name>[4Fe-4S] cluster</name>
        <dbReference type="ChEBI" id="CHEBI:49883"/>
        <label>2</label>
        <note>4Fe-4S-substrate</note>
    </ligand>
</feature>
<dbReference type="PROSITE" id="PS51918">
    <property type="entry name" value="RADICAL_SAM"/>
    <property type="match status" value="1"/>
</dbReference>
<dbReference type="InterPro" id="IPR050105">
    <property type="entry name" value="MoCo_biosynth_MoaA/MoaC"/>
</dbReference>
<dbReference type="Pfam" id="PF06463">
    <property type="entry name" value="Mob_synth_C"/>
    <property type="match status" value="1"/>
</dbReference>
<dbReference type="SFLD" id="SFLDG01383">
    <property type="entry name" value="cyclic_pyranopterin_phosphate"/>
    <property type="match status" value="1"/>
</dbReference>
<evidence type="ECO:0000259" key="12">
    <source>
        <dbReference type="PROSITE" id="PS51918"/>
    </source>
</evidence>
<dbReference type="EC" id="4.1.99.22" evidence="11"/>
<feature type="binding site" evidence="11">
    <location>
        <begin position="421"/>
        <end position="423"/>
    </location>
    <ligand>
        <name>GTP</name>
        <dbReference type="ChEBI" id="CHEBI:37565"/>
    </ligand>
</feature>
<dbReference type="SFLD" id="SFLDG01067">
    <property type="entry name" value="SPASM/twitch_domain_containing"/>
    <property type="match status" value="1"/>
</dbReference>
<dbReference type="InterPro" id="IPR004435">
    <property type="entry name" value="MobB_dom"/>
</dbReference>
<evidence type="ECO:0000256" key="9">
    <source>
        <dbReference type="ARBA" id="ARBA00023239"/>
    </source>
</evidence>
<dbReference type="PANTHER" id="PTHR22960:SF0">
    <property type="entry name" value="MOLYBDENUM COFACTOR BIOSYNTHESIS PROTEIN 1"/>
    <property type="match status" value="1"/>
</dbReference>
<gene>
    <name evidence="11" type="primary">moaA</name>
    <name evidence="13" type="ORF">Metus_0071</name>
</gene>
<feature type="binding site" evidence="11">
    <location>
        <position position="199"/>
    </location>
    <ligand>
        <name>[4Fe-4S] cluster</name>
        <dbReference type="ChEBI" id="CHEBI:49883"/>
        <label>1</label>
        <note>4Fe-4S-S-AdoMet</note>
    </ligand>
</feature>
<keyword evidence="6 11" id="KW-0411">Iron-sulfur</keyword>
<keyword evidence="4 11" id="KW-0547">Nucleotide-binding</keyword>
<keyword evidence="3 11" id="KW-0479">Metal-binding</keyword>
<evidence type="ECO:0000256" key="8">
    <source>
        <dbReference type="ARBA" id="ARBA00023150"/>
    </source>
</evidence>
<dbReference type="NCBIfam" id="NF001199">
    <property type="entry name" value="PRK00164.2-1"/>
    <property type="match status" value="1"/>
</dbReference>
<protein>
    <recommendedName>
        <fullName evidence="11">Probable GTP 3',8-cyclase</fullName>
        <ecNumber evidence="11">4.1.99.22</ecNumber>
    </recommendedName>
    <alternativeName>
        <fullName evidence="11">Molybdenum cofactor biosynthesis protein A</fullName>
    </alternativeName>
</protein>
<dbReference type="CDD" id="cd21117">
    <property type="entry name" value="Twitch_MoaA"/>
    <property type="match status" value="1"/>
</dbReference>
<keyword evidence="1 11" id="KW-0004">4Fe-4S</keyword>
<evidence type="ECO:0000256" key="6">
    <source>
        <dbReference type="ARBA" id="ARBA00023014"/>
    </source>
</evidence>
<keyword evidence="8 11" id="KW-0501">Molybdenum cofactor biosynthesis</keyword>
<accession>A0A3S3S8P0</accession>
<proteinExistence type="inferred from homology"/>
<dbReference type="EMBL" id="RXGA01000001">
    <property type="protein sequence ID" value="RWX74046.1"/>
    <property type="molecule type" value="Genomic_DNA"/>
</dbReference>
<dbReference type="Pfam" id="PF04055">
    <property type="entry name" value="Radical_SAM"/>
    <property type="match status" value="1"/>
</dbReference>
<feature type="binding site" evidence="11">
    <location>
        <position position="196"/>
    </location>
    <ligand>
        <name>[4Fe-4S] cluster</name>
        <dbReference type="ChEBI" id="CHEBI:49883"/>
        <label>1</label>
        <note>4Fe-4S-S-AdoMet</note>
    </ligand>
</feature>
<dbReference type="InterPro" id="IPR040064">
    <property type="entry name" value="MoaA-like"/>
</dbReference>
<dbReference type="InterPro" id="IPR006638">
    <property type="entry name" value="Elp3/MiaA/NifB-like_rSAM"/>
</dbReference>
<dbReference type="NCBIfam" id="TIGR00176">
    <property type="entry name" value="mobB"/>
    <property type="match status" value="1"/>
</dbReference>
<comment type="caution">
    <text evidence="13">The sequence shown here is derived from an EMBL/GenBank/DDBJ whole genome shotgun (WGS) entry which is preliminary data.</text>
</comment>
<dbReference type="InterPro" id="IPR007197">
    <property type="entry name" value="rSAM"/>
</dbReference>
<dbReference type="GO" id="GO:0061799">
    <property type="term" value="F:cyclic pyranopterin monophosphate synthase activity"/>
    <property type="evidence" value="ECO:0007669"/>
    <property type="project" value="TreeGrafter"/>
</dbReference>
<evidence type="ECO:0000256" key="7">
    <source>
        <dbReference type="ARBA" id="ARBA00023134"/>
    </source>
</evidence>
<comment type="similarity">
    <text evidence="11">Belongs to the radical SAM superfamily. MoaA family.</text>
</comment>
<feature type="binding site" evidence="11">
    <location>
        <position position="286"/>
    </location>
    <ligand>
        <name>S-adenosyl-L-methionine</name>
        <dbReference type="ChEBI" id="CHEBI:59789"/>
    </ligand>
</feature>
<dbReference type="SFLD" id="SFLDS00029">
    <property type="entry name" value="Radical_SAM"/>
    <property type="match status" value="1"/>
</dbReference>
<evidence type="ECO:0000256" key="1">
    <source>
        <dbReference type="ARBA" id="ARBA00022485"/>
    </source>
</evidence>
<dbReference type="UniPathway" id="UPA00344"/>
<dbReference type="InterPro" id="IPR000385">
    <property type="entry name" value="MoaA_NifB_PqqE_Fe-S-bd_CS"/>
</dbReference>
<dbReference type="AlphaFoldDB" id="A0A3S3S8P0"/>
<evidence type="ECO:0000256" key="11">
    <source>
        <dbReference type="HAMAP-Rule" id="MF_01225"/>
    </source>
</evidence>
<dbReference type="GO" id="GO:0046872">
    <property type="term" value="F:metal ion binding"/>
    <property type="evidence" value="ECO:0007669"/>
    <property type="project" value="UniProtKB-KW"/>
</dbReference>
<evidence type="ECO:0000313" key="14">
    <source>
        <dbReference type="Proteomes" id="UP000288215"/>
    </source>
</evidence>
<feature type="binding site" evidence="11">
    <location>
        <position position="236"/>
    </location>
    <ligand>
        <name>S-adenosyl-L-methionine</name>
        <dbReference type="ChEBI" id="CHEBI:59789"/>
    </ligand>
</feature>
<dbReference type="GO" id="GO:0005525">
    <property type="term" value="F:GTP binding"/>
    <property type="evidence" value="ECO:0007669"/>
    <property type="project" value="UniProtKB-UniRule"/>
</dbReference>
<dbReference type="SUPFAM" id="SSF102114">
    <property type="entry name" value="Radical SAM enzymes"/>
    <property type="match status" value="1"/>
</dbReference>
<dbReference type="InterPro" id="IPR027417">
    <property type="entry name" value="P-loop_NTPase"/>
</dbReference>
<dbReference type="SFLD" id="SFLDG01386">
    <property type="entry name" value="main_SPASM_domain-containing"/>
    <property type="match status" value="1"/>
</dbReference>
<sequence>MMWMQQPPALAIVSFHSGEGKTTLLEGIIRELTGKGYRVCAIKHSAHNEVQDASKDTWKYREAGAAASALLQSSGYLEVCSQGADLHTAINVVSCFNPDIVICEGFKDSGLPKIAIVEPSDLGPGSRLRGVVALVLKGDVAPVGGVDCLPFDPSVVAAFIESRFLESRRRATMIDRYGRRILGIRMSLTQRCNLNCVYCHHEGEGSPSGEMYTDEILRILRVARDLGMRRVKFTGGEPLLRKDLGGIIAYSYALGFEDVGVTTNGQLLRERALELYEAGLRRLNLSVPSVDPNVYRSITGGELRNVVDGLESARRLGIHVKINTVVMRGINDSSIGNIIEFARTRSSQLQLIELEDLHLDKGFFEKYHFDLTQTEETISRASDSVVERGEMNRRRVYLVKGLPIEIVRPVSNPSFCAGCTRIRITSDGKIKPCLMRDDLLFDLLGGIRSGLTDDQLKDLFMSAVSAREPFYR</sequence>
<dbReference type="Gene3D" id="3.40.50.300">
    <property type="entry name" value="P-loop containing nucleotide triphosphate hydrolases"/>
    <property type="match status" value="1"/>
</dbReference>
<feature type="binding site" evidence="11">
    <location>
        <position position="262"/>
    </location>
    <ligand>
        <name>GTP</name>
        <dbReference type="ChEBI" id="CHEBI:37565"/>
    </ligand>
</feature>
<evidence type="ECO:0000256" key="10">
    <source>
        <dbReference type="ARBA" id="ARBA00048697"/>
    </source>
</evidence>
<dbReference type="InterPro" id="IPR058240">
    <property type="entry name" value="rSAM_sf"/>
</dbReference>
<comment type="cofactor">
    <cofactor evidence="11">
        <name>[4Fe-4S] cluster</name>
        <dbReference type="ChEBI" id="CHEBI:49883"/>
    </cofactor>
    <text evidence="11">Binds 2 [4Fe-4S] clusters. Binds 1 [4Fe-4S] cluster coordinated with 3 cysteines and an exchangeable S-adenosyl-L-methionine and 1 [4Fe-4S] cluster coordinated with 3 cysteines and the GTP-derived substrate.</text>
</comment>
<evidence type="ECO:0000256" key="2">
    <source>
        <dbReference type="ARBA" id="ARBA00022691"/>
    </source>
</evidence>
<feature type="binding site" evidence="11">
    <location>
        <position position="321"/>
    </location>
    <ligand>
        <name>GTP</name>
        <dbReference type="ChEBI" id="CHEBI:37565"/>
    </ligand>
</feature>
<dbReference type="SMART" id="SM00729">
    <property type="entry name" value="Elp3"/>
    <property type="match status" value="1"/>
</dbReference>
<dbReference type="Pfam" id="PF03205">
    <property type="entry name" value="MobB"/>
    <property type="match status" value="1"/>
</dbReference>
<dbReference type="InterPro" id="IPR013785">
    <property type="entry name" value="Aldolase_TIM"/>
</dbReference>
<feature type="binding site" evidence="11">
    <location>
        <position position="416"/>
    </location>
    <ligand>
        <name>[4Fe-4S] cluster</name>
        <dbReference type="ChEBI" id="CHEBI:49883"/>
        <label>2</label>
        <note>4Fe-4S-substrate</note>
    </ligand>
</feature>
<dbReference type="InterPro" id="IPR013485">
    <property type="entry name" value="MoaA_arc"/>
</dbReference>
<comment type="catalytic activity">
    <reaction evidence="10 11">
        <text>GTP + AH2 + S-adenosyl-L-methionine = (8S)-3',8-cyclo-7,8-dihydroguanosine 5'-triphosphate + 5'-deoxyadenosine + L-methionine + A + H(+)</text>
        <dbReference type="Rhea" id="RHEA:49576"/>
        <dbReference type="ChEBI" id="CHEBI:13193"/>
        <dbReference type="ChEBI" id="CHEBI:15378"/>
        <dbReference type="ChEBI" id="CHEBI:17319"/>
        <dbReference type="ChEBI" id="CHEBI:17499"/>
        <dbReference type="ChEBI" id="CHEBI:37565"/>
        <dbReference type="ChEBI" id="CHEBI:57844"/>
        <dbReference type="ChEBI" id="CHEBI:59789"/>
        <dbReference type="ChEBI" id="CHEBI:131766"/>
        <dbReference type="EC" id="4.1.99.22"/>
    </reaction>
</comment>
<keyword evidence="5 11" id="KW-0408">Iron</keyword>
<name>A0A3S3S8P0_METS7</name>
<evidence type="ECO:0000256" key="3">
    <source>
        <dbReference type="ARBA" id="ARBA00022723"/>
    </source>
</evidence>
<evidence type="ECO:0000313" key="13">
    <source>
        <dbReference type="EMBL" id="RWX74046.1"/>
    </source>
</evidence>
<evidence type="ECO:0000256" key="4">
    <source>
        <dbReference type="ARBA" id="ARBA00022741"/>
    </source>
</evidence>
<dbReference type="InterPro" id="IPR010505">
    <property type="entry name" value="MoaA_twitch"/>
</dbReference>
<comment type="pathway">
    <text evidence="11">Cofactor biosynthesis; molybdopterin biosynthesis.</text>
</comment>
<keyword evidence="2 11" id="KW-0949">S-adenosyl-L-methionine</keyword>